<evidence type="ECO:0000256" key="2">
    <source>
        <dbReference type="ARBA" id="ARBA00022777"/>
    </source>
</evidence>
<keyword evidence="1" id="KW-0808">Transferase</keyword>
<keyword evidence="4" id="KW-0472">Membrane</keyword>
<evidence type="ECO:0000259" key="6">
    <source>
        <dbReference type="PROSITE" id="PS50109"/>
    </source>
</evidence>
<keyword evidence="5" id="KW-0732">Signal</keyword>
<sequence length="632" mass="68795">MARVLCLAACMALLPGAAQAQAASGNEQDNQLGGEPGAGADATACAPRIISVQAARAPHGARPTEGWVTVTLPEVWTRRWPGYGGSAWYRIDWQRGCAGAAGPLALGIDGISVAGEVYINDELLWRDASLAEPLSRSWNVPRWWLLPESALQAGVNTVWVRAVGPAALSPGLGAVRLGDARTVAEEQRHSQWRQRTVYLINAVVCAVSGALFLLAWLLRRREAEGPGYGWFGLMALAWLAYLTTYLADTQWPWPDSITRSRFGMVALVSYVLCACRFTFSFGGQRLPWVRRALWLGAALGVAAVVFAPAATAGAWFGWVWQLAMAVFLANCLQFQWHAWRPRPGGRRPGHMLLALAWLVFLVVALFDFLAVLDRWQVARNWAALSGLLGGQLVQHMGSVERFNRDLEEGVAKARAELAAALAREHAQALQTAKLHERMQLAHDLHDGLGASLVRGLALVEQAKAPLPNERVLSILKVLRDDLRQVIDHGSSAGATVPDTPVQWAAPLRHRFTRLLDEMGVASSWHIAPQWRERPSALQCLGLTRLVEEALSNVVKHSRARHLRVDCVQPQPDTLVVRVQDDGVGFDVPAVQRAGVSVGMRSMAARAERMGGTLTIESGPGGTVMSVSLLLKQ</sequence>
<dbReference type="AlphaFoldDB" id="A0A2S0MK24"/>
<dbReference type="Proteomes" id="UP000239709">
    <property type="component" value="Chromosome"/>
</dbReference>
<feature type="chain" id="PRO_5015508916" evidence="5">
    <location>
        <begin position="23"/>
        <end position="632"/>
    </location>
</feature>
<dbReference type="Gene3D" id="3.30.565.10">
    <property type="entry name" value="Histidine kinase-like ATPase, C-terminal domain"/>
    <property type="match status" value="1"/>
</dbReference>
<dbReference type="EMBL" id="CP027666">
    <property type="protein sequence ID" value="AVO36248.1"/>
    <property type="molecule type" value="Genomic_DNA"/>
</dbReference>
<keyword evidence="2 7" id="KW-0418">Kinase</keyword>
<evidence type="ECO:0000256" key="5">
    <source>
        <dbReference type="SAM" id="SignalP"/>
    </source>
</evidence>
<dbReference type="GO" id="GO:0016301">
    <property type="term" value="F:kinase activity"/>
    <property type="evidence" value="ECO:0007669"/>
    <property type="project" value="UniProtKB-KW"/>
</dbReference>
<organism evidence="7 8">
    <name type="scientific">Ottowia oryzae</name>
    <dbReference type="NCBI Taxonomy" id="2109914"/>
    <lineage>
        <taxon>Bacteria</taxon>
        <taxon>Pseudomonadati</taxon>
        <taxon>Pseudomonadota</taxon>
        <taxon>Betaproteobacteria</taxon>
        <taxon>Burkholderiales</taxon>
        <taxon>Comamonadaceae</taxon>
        <taxon>Ottowia</taxon>
    </lineage>
</organism>
<evidence type="ECO:0000256" key="1">
    <source>
        <dbReference type="ARBA" id="ARBA00022679"/>
    </source>
</evidence>
<dbReference type="SUPFAM" id="SSF49785">
    <property type="entry name" value="Galactose-binding domain-like"/>
    <property type="match status" value="1"/>
</dbReference>
<keyword evidence="4" id="KW-0812">Transmembrane</keyword>
<dbReference type="KEGG" id="otk:C6570_17325"/>
<feature type="signal peptide" evidence="5">
    <location>
        <begin position="1"/>
        <end position="22"/>
    </location>
</feature>
<evidence type="ECO:0000256" key="4">
    <source>
        <dbReference type="SAM" id="Phobius"/>
    </source>
</evidence>
<dbReference type="Gene3D" id="1.20.5.1930">
    <property type="match status" value="1"/>
</dbReference>
<reference evidence="7 8" key="1">
    <citation type="submission" date="2018-03" db="EMBL/GenBank/DDBJ databases">
        <title>Genome sequencing of Ottowia sp.</title>
        <authorList>
            <person name="Kim S.-J."/>
            <person name="Heo J."/>
            <person name="Kwon S.-W."/>
        </authorList>
    </citation>
    <scope>NUCLEOTIDE SEQUENCE [LARGE SCALE GENOMIC DNA]</scope>
    <source>
        <strain evidence="7 8">KADR8-3</strain>
    </source>
</reference>
<evidence type="ECO:0000313" key="8">
    <source>
        <dbReference type="Proteomes" id="UP000239709"/>
    </source>
</evidence>
<keyword evidence="3" id="KW-0902">Two-component regulatory system</keyword>
<feature type="transmembrane region" description="Helical" evidence="4">
    <location>
        <begin position="230"/>
        <end position="247"/>
    </location>
</feature>
<feature type="transmembrane region" description="Helical" evidence="4">
    <location>
        <begin position="262"/>
        <end position="281"/>
    </location>
</feature>
<dbReference type="SMART" id="SM00387">
    <property type="entry name" value="HATPase_c"/>
    <property type="match status" value="1"/>
</dbReference>
<dbReference type="Pfam" id="PF02518">
    <property type="entry name" value="HATPase_c"/>
    <property type="match status" value="1"/>
</dbReference>
<dbReference type="InterPro" id="IPR005467">
    <property type="entry name" value="His_kinase_dom"/>
</dbReference>
<dbReference type="OrthoDB" id="8697484at2"/>
<evidence type="ECO:0000256" key="3">
    <source>
        <dbReference type="ARBA" id="ARBA00023012"/>
    </source>
</evidence>
<dbReference type="InterPro" id="IPR003594">
    <property type="entry name" value="HATPase_dom"/>
</dbReference>
<evidence type="ECO:0000313" key="7">
    <source>
        <dbReference type="EMBL" id="AVO36248.1"/>
    </source>
</evidence>
<feature type="transmembrane region" description="Helical" evidence="4">
    <location>
        <begin position="197"/>
        <end position="218"/>
    </location>
</feature>
<dbReference type="GO" id="GO:0000160">
    <property type="term" value="P:phosphorelay signal transduction system"/>
    <property type="evidence" value="ECO:0007669"/>
    <property type="project" value="UniProtKB-KW"/>
</dbReference>
<keyword evidence="8" id="KW-1185">Reference proteome</keyword>
<feature type="domain" description="Histidine kinase" evidence="6">
    <location>
        <begin position="542"/>
        <end position="632"/>
    </location>
</feature>
<dbReference type="PROSITE" id="PS50109">
    <property type="entry name" value="HIS_KIN"/>
    <property type="match status" value="1"/>
</dbReference>
<dbReference type="PANTHER" id="PTHR24421">
    <property type="entry name" value="NITRATE/NITRITE SENSOR PROTEIN NARX-RELATED"/>
    <property type="match status" value="1"/>
</dbReference>
<gene>
    <name evidence="7" type="ORF">C6570_17325</name>
</gene>
<dbReference type="InterPro" id="IPR036890">
    <property type="entry name" value="HATPase_C_sf"/>
</dbReference>
<dbReference type="InterPro" id="IPR008979">
    <property type="entry name" value="Galactose-bd-like_sf"/>
</dbReference>
<proteinExistence type="predicted"/>
<feature type="transmembrane region" description="Helical" evidence="4">
    <location>
        <begin position="293"/>
        <end position="312"/>
    </location>
</feature>
<dbReference type="CDD" id="cd16917">
    <property type="entry name" value="HATPase_UhpB-NarQ-NarX-like"/>
    <property type="match status" value="1"/>
</dbReference>
<feature type="transmembrane region" description="Helical" evidence="4">
    <location>
        <begin position="351"/>
        <end position="372"/>
    </location>
</feature>
<accession>A0A2S0MK24</accession>
<keyword evidence="4" id="KW-1133">Transmembrane helix</keyword>
<dbReference type="InterPro" id="IPR050482">
    <property type="entry name" value="Sensor_HK_TwoCompSys"/>
</dbReference>
<protein>
    <submittedName>
        <fullName evidence="7">Histidine kinase</fullName>
    </submittedName>
</protein>
<name>A0A2S0MK24_9BURK</name>
<dbReference type="SUPFAM" id="SSF55874">
    <property type="entry name" value="ATPase domain of HSP90 chaperone/DNA topoisomerase II/histidine kinase"/>
    <property type="match status" value="1"/>
</dbReference>